<dbReference type="InterPro" id="IPR041657">
    <property type="entry name" value="HTH_17"/>
</dbReference>
<dbReference type="RefSeq" id="WP_106340636.1">
    <property type="nucleotide sequence ID" value="NZ_PVZS01000051.1"/>
</dbReference>
<dbReference type="Pfam" id="PF12728">
    <property type="entry name" value="HTH_17"/>
    <property type="match status" value="1"/>
</dbReference>
<proteinExistence type="predicted"/>
<reference evidence="3" key="1">
    <citation type="submission" date="2018-03" db="EMBL/GenBank/DDBJ databases">
        <authorList>
            <person name="Sun L."/>
            <person name="Liu H."/>
            <person name="Chen W."/>
            <person name="Huang K."/>
            <person name="Liu W."/>
            <person name="Gao X."/>
        </authorList>
    </citation>
    <scope>NUCLEOTIDE SEQUENCE [LARGE SCALE GENOMIC DNA]</scope>
    <source>
        <strain evidence="3">SH9</strain>
    </source>
</reference>
<evidence type="ECO:0000259" key="1">
    <source>
        <dbReference type="Pfam" id="PF12728"/>
    </source>
</evidence>
<evidence type="ECO:0000313" key="2">
    <source>
        <dbReference type="EMBL" id="PSC02534.1"/>
    </source>
</evidence>
<dbReference type="Proteomes" id="UP000239772">
    <property type="component" value="Unassembled WGS sequence"/>
</dbReference>
<dbReference type="AlphaFoldDB" id="A0A2T1HLL0"/>
<sequence>MDRNAERTADRLLNENEVAQLLGVSRSWLAKSRLIGSGPRFIKLGRSVRYHASAISDYLRSRSRTSTSETF</sequence>
<dbReference type="EMBL" id="PVZS01000051">
    <property type="protein sequence ID" value="PSC02534.1"/>
    <property type="molecule type" value="Genomic_DNA"/>
</dbReference>
<evidence type="ECO:0000313" key="3">
    <source>
        <dbReference type="Proteomes" id="UP000239772"/>
    </source>
</evidence>
<comment type="caution">
    <text evidence="2">The sequence shown here is derived from an EMBL/GenBank/DDBJ whole genome shotgun (WGS) entry which is preliminary data.</text>
</comment>
<feature type="domain" description="Helix-turn-helix" evidence="1">
    <location>
        <begin position="13"/>
        <end position="63"/>
    </location>
</feature>
<accession>A0A2T1HLL0</accession>
<protein>
    <submittedName>
        <fullName evidence="2">Excisionase</fullName>
    </submittedName>
</protein>
<dbReference type="OrthoDB" id="9806994at2"/>
<organism evidence="2 3">
    <name type="scientific">Alsobacter soli</name>
    <dbReference type="NCBI Taxonomy" id="2109933"/>
    <lineage>
        <taxon>Bacteria</taxon>
        <taxon>Pseudomonadati</taxon>
        <taxon>Pseudomonadota</taxon>
        <taxon>Alphaproteobacteria</taxon>
        <taxon>Hyphomicrobiales</taxon>
        <taxon>Alsobacteraceae</taxon>
        <taxon>Alsobacter</taxon>
    </lineage>
</organism>
<name>A0A2T1HLL0_9HYPH</name>
<keyword evidence="3" id="KW-1185">Reference proteome</keyword>
<dbReference type="InterPro" id="IPR009061">
    <property type="entry name" value="DNA-bd_dom_put_sf"/>
</dbReference>
<dbReference type="SUPFAM" id="SSF46955">
    <property type="entry name" value="Putative DNA-binding domain"/>
    <property type="match status" value="1"/>
</dbReference>
<gene>
    <name evidence="2" type="ORF">SLNSH_23580</name>
</gene>